<dbReference type="EMBL" id="FOLM01000007">
    <property type="protein sequence ID" value="SFC88737.1"/>
    <property type="molecule type" value="Genomic_DNA"/>
</dbReference>
<evidence type="ECO:0000259" key="2">
    <source>
        <dbReference type="Pfam" id="PF13302"/>
    </source>
</evidence>
<sequence length="213" mass="24179">MLNATIRHFTEDDIPLRAMLLRDPRFQANLTDFAVSIDDETLSADVRTTIAERQQEKRIFTMCTPRGEIMGFCWITSVDWRSQTCELSFGVFPRFRGGPGALAVQAAHDYLRAELNMRVIVNQVLEHNTMLQSAETLAASRQVRCAYDSYTVGEWRSACYWSLTEEDARAELEARQARHRELVERIRKRGRRRGASPDGTPDRDGSPPVAGAS</sequence>
<protein>
    <submittedName>
        <fullName evidence="3">Protein N-acetyltransferase, RimJ/RimL family</fullName>
    </submittedName>
</protein>
<dbReference type="RefSeq" id="WP_093839189.1">
    <property type="nucleotide sequence ID" value="NZ_FOLM01000007.1"/>
</dbReference>
<dbReference type="AlphaFoldDB" id="A0A1I1MTG9"/>
<keyword evidence="3" id="KW-0808">Transferase</keyword>
<accession>A0A1I1MTG9</accession>
<keyword evidence="4" id="KW-1185">Reference proteome</keyword>
<dbReference type="OrthoDB" id="3674918at2"/>
<feature type="domain" description="N-acetyltransferase" evidence="2">
    <location>
        <begin position="5"/>
        <end position="130"/>
    </location>
</feature>
<dbReference type="InterPro" id="IPR000182">
    <property type="entry name" value="GNAT_dom"/>
</dbReference>
<dbReference type="CDD" id="cd04301">
    <property type="entry name" value="NAT_SF"/>
    <property type="match status" value="1"/>
</dbReference>
<organism evidence="3 4">
    <name type="scientific">Streptomyces aidingensis</name>
    <dbReference type="NCBI Taxonomy" id="910347"/>
    <lineage>
        <taxon>Bacteria</taxon>
        <taxon>Bacillati</taxon>
        <taxon>Actinomycetota</taxon>
        <taxon>Actinomycetes</taxon>
        <taxon>Kitasatosporales</taxon>
        <taxon>Streptomycetaceae</taxon>
        <taxon>Streptomyces</taxon>
    </lineage>
</organism>
<dbReference type="SUPFAM" id="SSF55729">
    <property type="entry name" value="Acyl-CoA N-acyltransferases (Nat)"/>
    <property type="match status" value="1"/>
</dbReference>
<evidence type="ECO:0000313" key="3">
    <source>
        <dbReference type="EMBL" id="SFC88737.1"/>
    </source>
</evidence>
<dbReference type="Proteomes" id="UP000199207">
    <property type="component" value="Unassembled WGS sequence"/>
</dbReference>
<dbReference type="InterPro" id="IPR016181">
    <property type="entry name" value="Acyl_CoA_acyltransferase"/>
</dbReference>
<feature type="region of interest" description="Disordered" evidence="1">
    <location>
        <begin position="185"/>
        <end position="213"/>
    </location>
</feature>
<proteinExistence type="predicted"/>
<evidence type="ECO:0000256" key="1">
    <source>
        <dbReference type="SAM" id="MobiDB-lite"/>
    </source>
</evidence>
<gene>
    <name evidence="3" type="ORF">SAMN05421773_10757</name>
</gene>
<evidence type="ECO:0000313" key="4">
    <source>
        <dbReference type="Proteomes" id="UP000199207"/>
    </source>
</evidence>
<dbReference type="Pfam" id="PF13302">
    <property type="entry name" value="Acetyltransf_3"/>
    <property type="match status" value="1"/>
</dbReference>
<dbReference type="STRING" id="910347.SAMN05421773_10757"/>
<dbReference type="Gene3D" id="3.40.630.30">
    <property type="match status" value="1"/>
</dbReference>
<reference evidence="3 4" key="1">
    <citation type="submission" date="2016-10" db="EMBL/GenBank/DDBJ databases">
        <authorList>
            <person name="de Groot N.N."/>
        </authorList>
    </citation>
    <scope>NUCLEOTIDE SEQUENCE [LARGE SCALE GENOMIC DNA]</scope>
    <source>
        <strain evidence="3 4">CGMCC 4.5739</strain>
    </source>
</reference>
<name>A0A1I1MTG9_9ACTN</name>
<dbReference type="GO" id="GO:0016747">
    <property type="term" value="F:acyltransferase activity, transferring groups other than amino-acyl groups"/>
    <property type="evidence" value="ECO:0007669"/>
    <property type="project" value="InterPro"/>
</dbReference>